<sequence length="236" mass="26465">MIRKLQNISDLTQSDIAVLESIQFQTRDYHADQDIVREGDRPTNSFVVLDGLVGSTKLTGEGKRQVTSFFVPGDIPDLHGLHLSVLDCTFSPLTRVRVGLMRHEALRAICDQHPSIATVFWRSTLIDAAIYREWVTNVGRRDAYARTAHILCELIVRLRSMGLISDHVAELPITQAELADAVGLSTVHVNRTLQELRRNGLIVTEGSRFHAVDWAGLIRAGDFDTTYLHQKNARTL</sequence>
<dbReference type="Gene3D" id="2.60.120.10">
    <property type="entry name" value="Jelly Rolls"/>
    <property type="match status" value="1"/>
</dbReference>
<accession>A0ABU8L6C8</accession>
<evidence type="ECO:0000256" key="3">
    <source>
        <dbReference type="ARBA" id="ARBA00023163"/>
    </source>
</evidence>
<dbReference type="Gene3D" id="1.10.10.10">
    <property type="entry name" value="Winged helix-like DNA-binding domain superfamily/Winged helix DNA-binding domain"/>
    <property type="match status" value="1"/>
</dbReference>
<dbReference type="EMBL" id="JAPYKS010000054">
    <property type="protein sequence ID" value="MEI9413177.1"/>
    <property type="molecule type" value="Genomic_DNA"/>
</dbReference>
<dbReference type="InterPro" id="IPR000595">
    <property type="entry name" value="cNMP-bd_dom"/>
</dbReference>
<dbReference type="SUPFAM" id="SSF46785">
    <property type="entry name" value="Winged helix' DNA-binding domain"/>
    <property type="match status" value="1"/>
</dbReference>
<evidence type="ECO:0000313" key="6">
    <source>
        <dbReference type="Proteomes" id="UP001387293"/>
    </source>
</evidence>
<dbReference type="InterPro" id="IPR036390">
    <property type="entry name" value="WH_DNA-bd_sf"/>
</dbReference>
<dbReference type="InterPro" id="IPR014710">
    <property type="entry name" value="RmlC-like_jellyroll"/>
</dbReference>
<protein>
    <submittedName>
        <fullName evidence="5">Crp/Fnr family transcriptional regulator</fullName>
    </submittedName>
</protein>
<evidence type="ECO:0000256" key="1">
    <source>
        <dbReference type="ARBA" id="ARBA00023015"/>
    </source>
</evidence>
<name>A0ABU8L6C8_9HYPH</name>
<dbReference type="CDD" id="cd00038">
    <property type="entry name" value="CAP_ED"/>
    <property type="match status" value="1"/>
</dbReference>
<evidence type="ECO:0000313" key="5">
    <source>
        <dbReference type="EMBL" id="MEI9413177.1"/>
    </source>
</evidence>
<dbReference type="InterPro" id="IPR036388">
    <property type="entry name" value="WH-like_DNA-bd_sf"/>
</dbReference>
<comment type="caution">
    <text evidence="5">The sequence shown here is derived from an EMBL/GenBank/DDBJ whole genome shotgun (WGS) entry which is preliminary data.</text>
</comment>
<dbReference type="RefSeq" id="WP_337109495.1">
    <property type="nucleotide sequence ID" value="NZ_JAPYKS010000054.1"/>
</dbReference>
<dbReference type="InterPro" id="IPR012318">
    <property type="entry name" value="HTH_CRP"/>
</dbReference>
<reference evidence="5 6" key="1">
    <citation type="submission" date="2022-12" db="EMBL/GenBank/DDBJ databases">
        <authorList>
            <person name="Muema E."/>
        </authorList>
    </citation>
    <scope>NUCLEOTIDE SEQUENCE [LARGE SCALE GENOMIC DNA]</scope>
    <source>
        <strain evidence="6">1326</strain>
    </source>
</reference>
<dbReference type="PROSITE" id="PS51063">
    <property type="entry name" value="HTH_CRP_2"/>
    <property type="match status" value="1"/>
</dbReference>
<keyword evidence="3" id="KW-0804">Transcription</keyword>
<dbReference type="SMART" id="SM00419">
    <property type="entry name" value="HTH_CRP"/>
    <property type="match status" value="1"/>
</dbReference>
<keyword evidence="2" id="KW-0238">DNA-binding</keyword>
<keyword evidence="1" id="KW-0805">Transcription regulation</keyword>
<feature type="domain" description="HTH crp-type" evidence="4">
    <location>
        <begin position="141"/>
        <end position="215"/>
    </location>
</feature>
<organism evidence="5 6">
    <name type="scientific">Mesorhizobium salmacidum</name>
    <dbReference type="NCBI Taxonomy" id="3015171"/>
    <lineage>
        <taxon>Bacteria</taxon>
        <taxon>Pseudomonadati</taxon>
        <taxon>Pseudomonadota</taxon>
        <taxon>Alphaproteobacteria</taxon>
        <taxon>Hyphomicrobiales</taxon>
        <taxon>Phyllobacteriaceae</taxon>
        <taxon>Mesorhizobium</taxon>
    </lineage>
</organism>
<proteinExistence type="predicted"/>
<dbReference type="Proteomes" id="UP001387293">
    <property type="component" value="Unassembled WGS sequence"/>
</dbReference>
<evidence type="ECO:0000256" key="2">
    <source>
        <dbReference type="ARBA" id="ARBA00023125"/>
    </source>
</evidence>
<dbReference type="InterPro" id="IPR018490">
    <property type="entry name" value="cNMP-bd_dom_sf"/>
</dbReference>
<dbReference type="Pfam" id="PF00027">
    <property type="entry name" value="cNMP_binding"/>
    <property type="match status" value="1"/>
</dbReference>
<keyword evidence="6" id="KW-1185">Reference proteome</keyword>
<dbReference type="SUPFAM" id="SSF51206">
    <property type="entry name" value="cAMP-binding domain-like"/>
    <property type="match status" value="1"/>
</dbReference>
<evidence type="ECO:0000259" key="4">
    <source>
        <dbReference type="PROSITE" id="PS51063"/>
    </source>
</evidence>
<gene>
    <name evidence="5" type="ORF">O7A60_31215</name>
</gene>
<dbReference type="Pfam" id="PF13545">
    <property type="entry name" value="HTH_Crp_2"/>
    <property type="match status" value="1"/>
</dbReference>